<accession>A0ABX0UCE6</accession>
<comment type="caution">
    <text evidence="2">The sequence shown here is derived from an EMBL/GenBank/DDBJ whole genome shotgun (WGS) entry which is preliminary data.</text>
</comment>
<dbReference type="PROSITE" id="PS51257">
    <property type="entry name" value="PROKAR_LIPOPROTEIN"/>
    <property type="match status" value="1"/>
</dbReference>
<evidence type="ECO:0000313" key="2">
    <source>
        <dbReference type="EMBL" id="NIJ45560.1"/>
    </source>
</evidence>
<sequence length="298" mass="32586">MKNLRKWAFLALTTTALISCNNDDDSMGNENEGTHVSAVLKFEHSLGLGDEFTLTDSEDNQQNLELTKFKFIVSDVKVTTTNDEVVALSNNDAAELIDLANADETDVVRMYLTGIPEGSYKSISFGVGVSQEVASGSTENQIKLMELAEQDSEDMVWSWNPNSYIFSKIEATNLDVTTTAPTNLQIHVGNKGGVDGFRTVELIFPETLTIASKISPSIHTNVSIEKLFTPDAPGIEVAYDAIGAHGGTDDASINFSDNYANIFEIEHLHPNEAAINLEDVEMDNHAHDDEDSEDSHSH</sequence>
<dbReference type="RefSeq" id="WP_167187846.1">
    <property type="nucleotide sequence ID" value="NZ_JAASQL010000002.1"/>
</dbReference>
<reference evidence="2 3" key="1">
    <citation type="submission" date="2020-03" db="EMBL/GenBank/DDBJ databases">
        <title>Genomic Encyclopedia of Type Strains, Phase IV (KMG-IV): sequencing the most valuable type-strain genomes for metagenomic binning, comparative biology and taxonomic classification.</title>
        <authorList>
            <person name="Goeker M."/>
        </authorList>
    </citation>
    <scope>NUCLEOTIDE SEQUENCE [LARGE SCALE GENOMIC DNA]</scope>
    <source>
        <strain evidence="2 3">DSM 101599</strain>
    </source>
</reference>
<evidence type="ECO:0000259" key="1">
    <source>
        <dbReference type="Pfam" id="PF20243"/>
    </source>
</evidence>
<proteinExistence type="predicted"/>
<feature type="domain" description="Copper-binding protein MbnP-like" evidence="1">
    <location>
        <begin position="39"/>
        <end position="230"/>
    </location>
</feature>
<dbReference type="InterPro" id="IPR046863">
    <property type="entry name" value="MbnP-like_dom"/>
</dbReference>
<gene>
    <name evidence="2" type="ORF">FHR24_002028</name>
</gene>
<dbReference type="Pfam" id="PF20243">
    <property type="entry name" value="MbnP"/>
    <property type="match status" value="1"/>
</dbReference>
<protein>
    <recommendedName>
        <fullName evidence="1">Copper-binding protein MbnP-like domain-containing protein</fullName>
    </recommendedName>
</protein>
<dbReference type="Proteomes" id="UP000745859">
    <property type="component" value="Unassembled WGS sequence"/>
</dbReference>
<dbReference type="EMBL" id="JAASQL010000002">
    <property type="protein sequence ID" value="NIJ45560.1"/>
    <property type="molecule type" value="Genomic_DNA"/>
</dbReference>
<organism evidence="2 3">
    <name type="scientific">Wenyingzhuangia heitensis</name>
    <dbReference type="NCBI Taxonomy" id="1487859"/>
    <lineage>
        <taxon>Bacteria</taxon>
        <taxon>Pseudomonadati</taxon>
        <taxon>Bacteroidota</taxon>
        <taxon>Flavobacteriia</taxon>
        <taxon>Flavobacteriales</taxon>
        <taxon>Flavobacteriaceae</taxon>
        <taxon>Wenyingzhuangia</taxon>
    </lineage>
</organism>
<evidence type="ECO:0000313" key="3">
    <source>
        <dbReference type="Proteomes" id="UP000745859"/>
    </source>
</evidence>
<name>A0ABX0UCE6_9FLAO</name>
<keyword evidence="3" id="KW-1185">Reference proteome</keyword>